<protein>
    <submittedName>
        <fullName evidence="2">Uncharacterized protein</fullName>
    </submittedName>
</protein>
<dbReference type="EMBL" id="KN831957">
    <property type="protein sequence ID" value="KIO08450.1"/>
    <property type="molecule type" value="Genomic_DNA"/>
</dbReference>
<feature type="compositionally biased region" description="Polar residues" evidence="1">
    <location>
        <begin position="197"/>
        <end position="207"/>
    </location>
</feature>
<proteinExistence type="predicted"/>
<feature type="compositionally biased region" description="Polar residues" evidence="1">
    <location>
        <begin position="469"/>
        <end position="480"/>
    </location>
</feature>
<feature type="region of interest" description="Disordered" evidence="1">
    <location>
        <begin position="319"/>
        <end position="378"/>
    </location>
</feature>
<keyword evidence="3" id="KW-1185">Reference proteome</keyword>
<evidence type="ECO:0000256" key="1">
    <source>
        <dbReference type="SAM" id="MobiDB-lite"/>
    </source>
</evidence>
<feature type="compositionally biased region" description="Pro residues" evidence="1">
    <location>
        <begin position="433"/>
        <end position="442"/>
    </location>
</feature>
<name>A0A0C3P5M0_PISTI</name>
<feature type="compositionally biased region" description="Polar residues" evidence="1">
    <location>
        <begin position="564"/>
        <end position="573"/>
    </location>
</feature>
<feature type="compositionally biased region" description="Basic residues" evidence="1">
    <location>
        <begin position="515"/>
        <end position="525"/>
    </location>
</feature>
<dbReference type="HOGENOM" id="CLU_380846_0_0_1"/>
<evidence type="ECO:0000313" key="3">
    <source>
        <dbReference type="Proteomes" id="UP000054217"/>
    </source>
</evidence>
<dbReference type="Proteomes" id="UP000054217">
    <property type="component" value="Unassembled WGS sequence"/>
</dbReference>
<sequence>MAWGVFYRPQGSTWEGSPAIPVSSHQQPGGFVKEYYSYPVSSANYTPQHPPQKPVLPHFRTPLSEAVLNDPAFSADPRSHPHFPFTDARSYKALPAKSPRSTVLPVPTLNEPTTQQSIKYPVTPAPARTAKRPFPPALPVSLEHEFHAPKSVASTSSTVSSITTIRPPLVQTQGIRTTIPSVSRTSTSSDPPPYNKFPSNHNGSSGAPTPGTVCPPMSYTTPSKIFQARVKPQPKVTPARADTKSNFARISASKGRIKNLVRRLTTRHHLDRIDELDETDPFGIGFHHSGPYEAIASNLAEETSPLSHTLTAKFTGRRNNLKFESDTTKAAQPPRLDTEPSLGNQTSVDTGRTADEISTHEVQVGTMSAVPRETTTKSIQSDYTRLQPLPNQTVHPPQLYPVVNQSPPPIPAPRVHHFGDIIPRIPGKQTPYINPPPAPYVPDKPQLTTYSHESVPHNPSPPRSPKRLPNTNHMASQPAQSDGGRPVADLQPLHSTLPKSASSSDLSHSAPARTPHGHGKPPRVQHLPKRLVMPAPLHIPQASEQPSRRPFPNPDGRTAINPVSVPSRTNQTQKLRRKKSATFPSSVPLPLRPPIYQPDVGQTIVKNLANAAVKGQGIHQEPRRRRLSKRKFDV</sequence>
<dbReference type="STRING" id="870435.A0A0C3P5M0"/>
<feature type="compositionally biased region" description="Polar residues" evidence="1">
    <location>
        <begin position="341"/>
        <end position="350"/>
    </location>
</feature>
<feature type="region of interest" description="Disordered" evidence="1">
    <location>
        <begin position="615"/>
        <end position="634"/>
    </location>
</feature>
<feature type="region of interest" description="Disordered" evidence="1">
    <location>
        <begin position="403"/>
        <end position="525"/>
    </location>
</feature>
<reference evidence="3" key="2">
    <citation type="submission" date="2015-01" db="EMBL/GenBank/DDBJ databases">
        <title>Evolutionary Origins and Diversification of the Mycorrhizal Mutualists.</title>
        <authorList>
            <consortium name="DOE Joint Genome Institute"/>
            <consortium name="Mycorrhizal Genomics Consortium"/>
            <person name="Kohler A."/>
            <person name="Kuo A."/>
            <person name="Nagy L.G."/>
            <person name="Floudas D."/>
            <person name="Copeland A."/>
            <person name="Barry K.W."/>
            <person name="Cichocki N."/>
            <person name="Veneault-Fourrey C."/>
            <person name="LaButti K."/>
            <person name="Lindquist E.A."/>
            <person name="Lipzen A."/>
            <person name="Lundell T."/>
            <person name="Morin E."/>
            <person name="Murat C."/>
            <person name="Riley R."/>
            <person name="Ohm R."/>
            <person name="Sun H."/>
            <person name="Tunlid A."/>
            <person name="Henrissat B."/>
            <person name="Grigoriev I.V."/>
            <person name="Hibbett D.S."/>
            <person name="Martin F."/>
        </authorList>
    </citation>
    <scope>NUCLEOTIDE SEQUENCE [LARGE SCALE GENOMIC DNA]</scope>
    <source>
        <strain evidence="3">Marx 270</strain>
    </source>
</reference>
<dbReference type="OrthoDB" id="2684446at2759"/>
<feature type="compositionally biased region" description="Basic residues" evidence="1">
    <location>
        <begin position="622"/>
        <end position="634"/>
    </location>
</feature>
<dbReference type="AlphaFoldDB" id="A0A0C3P5M0"/>
<feature type="region of interest" description="Disordered" evidence="1">
    <location>
        <begin position="538"/>
        <end position="590"/>
    </location>
</feature>
<reference evidence="2 3" key="1">
    <citation type="submission" date="2014-04" db="EMBL/GenBank/DDBJ databases">
        <authorList>
            <consortium name="DOE Joint Genome Institute"/>
            <person name="Kuo A."/>
            <person name="Kohler A."/>
            <person name="Costa M.D."/>
            <person name="Nagy L.G."/>
            <person name="Floudas D."/>
            <person name="Copeland A."/>
            <person name="Barry K.W."/>
            <person name="Cichocki N."/>
            <person name="Veneault-Fourrey C."/>
            <person name="LaButti K."/>
            <person name="Lindquist E.A."/>
            <person name="Lipzen A."/>
            <person name="Lundell T."/>
            <person name="Morin E."/>
            <person name="Murat C."/>
            <person name="Sun H."/>
            <person name="Tunlid A."/>
            <person name="Henrissat B."/>
            <person name="Grigoriev I.V."/>
            <person name="Hibbett D.S."/>
            <person name="Martin F."/>
            <person name="Nordberg H.P."/>
            <person name="Cantor M.N."/>
            <person name="Hua S.X."/>
        </authorList>
    </citation>
    <scope>NUCLEOTIDE SEQUENCE [LARGE SCALE GENOMIC DNA]</scope>
    <source>
        <strain evidence="2 3">Marx 270</strain>
    </source>
</reference>
<feature type="compositionally biased region" description="Polar residues" evidence="1">
    <location>
        <begin position="180"/>
        <end position="189"/>
    </location>
</feature>
<dbReference type="InParanoid" id="A0A0C3P5M0"/>
<accession>A0A0C3P5M0</accession>
<feature type="compositionally biased region" description="Low complexity" evidence="1">
    <location>
        <begin position="500"/>
        <end position="512"/>
    </location>
</feature>
<feature type="region of interest" description="Disordered" evidence="1">
    <location>
        <begin position="180"/>
        <end position="215"/>
    </location>
</feature>
<evidence type="ECO:0000313" key="2">
    <source>
        <dbReference type="EMBL" id="KIO08450.1"/>
    </source>
</evidence>
<gene>
    <name evidence="2" type="ORF">M404DRAFT_23010</name>
</gene>
<organism evidence="2 3">
    <name type="scientific">Pisolithus tinctorius Marx 270</name>
    <dbReference type="NCBI Taxonomy" id="870435"/>
    <lineage>
        <taxon>Eukaryota</taxon>
        <taxon>Fungi</taxon>
        <taxon>Dikarya</taxon>
        <taxon>Basidiomycota</taxon>
        <taxon>Agaricomycotina</taxon>
        <taxon>Agaricomycetes</taxon>
        <taxon>Agaricomycetidae</taxon>
        <taxon>Boletales</taxon>
        <taxon>Sclerodermatineae</taxon>
        <taxon>Pisolithaceae</taxon>
        <taxon>Pisolithus</taxon>
    </lineage>
</organism>